<dbReference type="Pfam" id="PF13564">
    <property type="entry name" value="DoxX_2"/>
    <property type="match status" value="1"/>
</dbReference>
<accession>A0A1A3N622</accession>
<evidence type="ECO:0000256" key="1">
    <source>
        <dbReference type="ARBA" id="ARBA00004141"/>
    </source>
</evidence>
<evidence type="ECO:0008006" key="8">
    <source>
        <dbReference type="Google" id="ProtNLM"/>
    </source>
</evidence>
<protein>
    <recommendedName>
        <fullName evidence="8">DoxX family protein</fullName>
    </recommendedName>
</protein>
<proteinExistence type="predicted"/>
<sequence>MDFAYVVVVTTTAALTAAVALPDLVPAGFVLANSARVGVPRSWLPTLAVLKFAGAGGLAVGLLGLRGIGIAAAVGLVLYFVGAVAAHVRARVFDNIAFPGGYLALSIASLVLMVWHYRAGG</sequence>
<dbReference type="GO" id="GO:0016020">
    <property type="term" value="C:membrane"/>
    <property type="evidence" value="ECO:0007669"/>
    <property type="project" value="UniProtKB-SubCell"/>
</dbReference>
<organism evidence="6 7">
    <name type="scientific">Mycobacterium asiaticum</name>
    <dbReference type="NCBI Taxonomy" id="1790"/>
    <lineage>
        <taxon>Bacteria</taxon>
        <taxon>Bacillati</taxon>
        <taxon>Actinomycetota</taxon>
        <taxon>Actinomycetes</taxon>
        <taxon>Mycobacteriales</taxon>
        <taxon>Mycobacteriaceae</taxon>
        <taxon>Mycobacterium</taxon>
    </lineage>
</organism>
<dbReference type="Proteomes" id="UP000093819">
    <property type="component" value="Unassembled WGS sequence"/>
</dbReference>
<evidence type="ECO:0000256" key="5">
    <source>
        <dbReference type="SAM" id="Phobius"/>
    </source>
</evidence>
<feature type="transmembrane region" description="Helical" evidence="5">
    <location>
        <begin position="70"/>
        <end position="90"/>
    </location>
</feature>
<keyword evidence="4 5" id="KW-0472">Membrane</keyword>
<evidence type="ECO:0000256" key="2">
    <source>
        <dbReference type="ARBA" id="ARBA00022692"/>
    </source>
</evidence>
<evidence type="ECO:0000313" key="7">
    <source>
        <dbReference type="Proteomes" id="UP000093819"/>
    </source>
</evidence>
<feature type="transmembrane region" description="Helical" evidence="5">
    <location>
        <begin position="96"/>
        <end position="115"/>
    </location>
</feature>
<evidence type="ECO:0000256" key="3">
    <source>
        <dbReference type="ARBA" id="ARBA00022989"/>
    </source>
</evidence>
<keyword evidence="2 5" id="KW-0812">Transmembrane</keyword>
<comment type="caution">
    <text evidence="6">The sequence shown here is derived from an EMBL/GenBank/DDBJ whole genome shotgun (WGS) entry which is preliminary data.</text>
</comment>
<dbReference type="EMBL" id="LZLR01000216">
    <property type="protein sequence ID" value="OBK15817.1"/>
    <property type="molecule type" value="Genomic_DNA"/>
</dbReference>
<evidence type="ECO:0000256" key="4">
    <source>
        <dbReference type="ARBA" id="ARBA00023136"/>
    </source>
</evidence>
<dbReference type="InterPro" id="IPR032808">
    <property type="entry name" value="DoxX"/>
</dbReference>
<evidence type="ECO:0000313" key="6">
    <source>
        <dbReference type="EMBL" id="OBK15817.1"/>
    </source>
</evidence>
<reference evidence="6 7" key="1">
    <citation type="submission" date="2016-06" db="EMBL/GenBank/DDBJ databases">
        <authorList>
            <person name="Kjaerup R.B."/>
            <person name="Dalgaard T.S."/>
            <person name="Juul-Madsen H.R."/>
        </authorList>
    </citation>
    <scope>NUCLEOTIDE SEQUENCE [LARGE SCALE GENOMIC DNA]</scope>
    <source>
        <strain evidence="6 7">1245335.1</strain>
    </source>
</reference>
<comment type="subcellular location">
    <subcellularLocation>
        <location evidence="1">Membrane</location>
        <topology evidence="1">Multi-pass membrane protein</topology>
    </subcellularLocation>
</comment>
<gene>
    <name evidence="6" type="ORF">A5635_00315</name>
</gene>
<dbReference type="AlphaFoldDB" id="A0A1A3N622"/>
<feature type="transmembrane region" description="Helical" evidence="5">
    <location>
        <begin position="44"/>
        <end position="63"/>
    </location>
</feature>
<dbReference type="RefSeq" id="WP_065037827.1">
    <property type="nucleotide sequence ID" value="NZ_LZLR01000216.1"/>
</dbReference>
<keyword evidence="3 5" id="KW-1133">Transmembrane helix</keyword>
<name>A0A1A3N622_MYCAS</name>